<dbReference type="InterPro" id="IPR014729">
    <property type="entry name" value="Rossmann-like_a/b/a_fold"/>
</dbReference>
<evidence type="ECO:0000313" key="2">
    <source>
        <dbReference type="EMBL" id="NDV35479.1"/>
    </source>
</evidence>
<dbReference type="PANTHER" id="PTHR12039">
    <property type="entry name" value="NICOTINAMIDE MONONUCLEOTIDE ADENYLYLTRANSFERASE"/>
    <property type="match status" value="1"/>
</dbReference>
<dbReference type="Gene3D" id="3.40.50.620">
    <property type="entry name" value="HUPs"/>
    <property type="match status" value="1"/>
</dbReference>
<organism evidence="2">
    <name type="scientific">Arcella intermedia</name>
    <dbReference type="NCBI Taxonomy" id="1963864"/>
    <lineage>
        <taxon>Eukaryota</taxon>
        <taxon>Amoebozoa</taxon>
        <taxon>Tubulinea</taxon>
        <taxon>Elardia</taxon>
        <taxon>Arcellinida</taxon>
        <taxon>Sphaerothecina</taxon>
        <taxon>Arcellidae</taxon>
        <taxon>Arcella</taxon>
    </lineage>
</organism>
<dbReference type="GO" id="GO:0004515">
    <property type="term" value="F:nicotinate-nucleotide adenylyltransferase activity"/>
    <property type="evidence" value="ECO:0007669"/>
    <property type="project" value="TreeGrafter"/>
</dbReference>
<name>A0A6B2LEI9_9EUKA</name>
<dbReference type="GO" id="GO:0000309">
    <property type="term" value="F:nicotinamide-nucleotide adenylyltransferase activity"/>
    <property type="evidence" value="ECO:0007669"/>
    <property type="project" value="TreeGrafter"/>
</dbReference>
<sequence length="253" mass="28796">MKISIPPKISWMSHELATWCKEINHLLETTNDDKNWVILVSTGSYNPPHKMHLRKFEVATKHLEENSIAHVIGCILVPSSDIYVQRKLGYQAVPFQHRKKLIEILSASCTNPHLYAVSHAESHQDFFYTEVIELYQTIIKQLFPEYSQRMKVVYLCGSDRGAYVSYDRHVFSRDGVIVVTREEDEDLYPDKWMTVLSGGEGGYSSTALRAGGYEGLTKFVSLEAAEYITKFKLLGACKCGARWASQQDSKCTC</sequence>
<dbReference type="InterPro" id="IPR004821">
    <property type="entry name" value="Cyt_trans-like"/>
</dbReference>
<dbReference type="EMBL" id="GIBP01006510">
    <property type="protein sequence ID" value="NDV35479.1"/>
    <property type="molecule type" value="Transcribed_RNA"/>
</dbReference>
<dbReference type="SUPFAM" id="SSF52374">
    <property type="entry name" value="Nucleotidylyl transferase"/>
    <property type="match status" value="1"/>
</dbReference>
<feature type="domain" description="Cytidyltransferase-like" evidence="1">
    <location>
        <begin position="42"/>
        <end position="209"/>
    </location>
</feature>
<dbReference type="Pfam" id="PF01467">
    <property type="entry name" value="CTP_transf_like"/>
    <property type="match status" value="1"/>
</dbReference>
<evidence type="ECO:0000259" key="1">
    <source>
        <dbReference type="Pfam" id="PF01467"/>
    </source>
</evidence>
<dbReference type="GO" id="GO:0009435">
    <property type="term" value="P:NAD+ biosynthetic process"/>
    <property type="evidence" value="ECO:0007669"/>
    <property type="project" value="TreeGrafter"/>
</dbReference>
<proteinExistence type="predicted"/>
<reference evidence="2" key="1">
    <citation type="journal article" date="2020" name="J. Eukaryot. Microbiol.">
        <title>De novo Sequencing, Assembly and Annotation of the Transcriptome for the Free-Living Testate Amoeba Arcella intermedia.</title>
        <authorList>
            <person name="Ribeiro G.M."/>
            <person name="Porfirio-Sousa A.L."/>
            <person name="Maurer-Alcala X.X."/>
            <person name="Katz L.A."/>
            <person name="Lahr D.J.G."/>
        </authorList>
    </citation>
    <scope>NUCLEOTIDE SEQUENCE</scope>
</reference>
<accession>A0A6B2LEI9</accession>
<dbReference type="PANTHER" id="PTHR12039:SF0">
    <property type="entry name" value="NICOTINAMIDE-NUCLEOTIDE ADENYLYLTRANSFERASE"/>
    <property type="match status" value="1"/>
</dbReference>
<dbReference type="InterPro" id="IPR051182">
    <property type="entry name" value="Euk_NMN_adenylyltrnsfrase"/>
</dbReference>
<dbReference type="AlphaFoldDB" id="A0A6B2LEI9"/>
<protein>
    <recommendedName>
        <fullName evidence="1">Cytidyltransferase-like domain-containing protein</fullName>
    </recommendedName>
</protein>